<organism evidence="2 3">
    <name type="scientific">Citrobacter youngae</name>
    <dbReference type="NCBI Taxonomy" id="133448"/>
    <lineage>
        <taxon>Bacteria</taxon>
        <taxon>Pseudomonadati</taxon>
        <taxon>Pseudomonadota</taxon>
        <taxon>Gammaproteobacteria</taxon>
        <taxon>Enterobacterales</taxon>
        <taxon>Enterobacteriaceae</taxon>
        <taxon>Citrobacter</taxon>
        <taxon>Citrobacter freundii complex</taxon>
    </lineage>
</organism>
<evidence type="ECO:0000313" key="2">
    <source>
        <dbReference type="EMBL" id="SUX81396.1"/>
    </source>
</evidence>
<dbReference type="Proteomes" id="UP000255286">
    <property type="component" value="Unassembled WGS sequence"/>
</dbReference>
<proteinExistence type="predicted"/>
<dbReference type="EMBL" id="CAHPRB010000015">
    <property type="protein sequence ID" value="CAB5596853.1"/>
    <property type="molecule type" value="Genomic_DNA"/>
</dbReference>
<reference evidence="2 3" key="1">
    <citation type="submission" date="2018-06" db="EMBL/GenBank/DDBJ databases">
        <authorList>
            <consortium name="Pathogen Informatics"/>
            <person name="Doyle S."/>
        </authorList>
    </citation>
    <scope>NUCLEOTIDE SEQUENCE [LARGE SCALE GENOMIC DNA]</scope>
    <source>
        <strain evidence="2 3">NCTC8782</strain>
    </source>
</reference>
<sequence>MGMWRYVLLFWLEGSDMVHYLKNSQCNVLYRNEPVRSSDCHFNYKIINILHNVIRVILITDG</sequence>
<name>A0A9Q8EAJ5_9ENTR</name>
<gene>
    <name evidence="1" type="ORF">GHA_03923</name>
    <name evidence="2" type="ORF">NCTC8782_04021</name>
</gene>
<comment type="caution">
    <text evidence="2">The sequence shown here is derived from an EMBL/GenBank/DDBJ whole genome shotgun (WGS) entry which is preliminary data.</text>
</comment>
<dbReference type="EMBL" id="UIGT01000001">
    <property type="protein sequence ID" value="SUX81396.1"/>
    <property type="molecule type" value="Genomic_DNA"/>
</dbReference>
<protein>
    <submittedName>
        <fullName evidence="2">Uncharacterized protein</fullName>
    </submittedName>
</protein>
<keyword evidence="4" id="KW-1185">Reference proteome</keyword>
<evidence type="ECO:0000313" key="1">
    <source>
        <dbReference type="EMBL" id="CAB5596853.1"/>
    </source>
</evidence>
<accession>A0A9Q8EAJ5</accession>
<reference evidence="1" key="2">
    <citation type="submission" date="2020-05" db="EMBL/GenBank/DDBJ databases">
        <authorList>
            <person name="Delgado-Blas J."/>
        </authorList>
    </citation>
    <scope>NUCLEOTIDE SEQUENCE</scope>
    <source>
        <strain evidence="1">BB1468</strain>
    </source>
</reference>
<evidence type="ECO:0000313" key="4">
    <source>
        <dbReference type="Proteomes" id="UP000835792"/>
    </source>
</evidence>
<dbReference type="Proteomes" id="UP000835792">
    <property type="component" value="Unassembled WGS sequence"/>
</dbReference>
<dbReference type="AlphaFoldDB" id="A0A9Q8EAJ5"/>
<evidence type="ECO:0000313" key="3">
    <source>
        <dbReference type="Proteomes" id="UP000255286"/>
    </source>
</evidence>